<dbReference type="InterPro" id="IPR017441">
    <property type="entry name" value="Protein_kinase_ATP_BS"/>
</dbReference>
<protein>
    <submittedName>
        <fullName evidence="3">WG repeat-containing protein</fullName>
    </submittedName>
</protein>
<name>A0A941GS34_9CHRO</name>
<dbReference type="GO" id="GO:0005524">
    <property type="term" value="F:ATP binding"/>
    <property type="evidence" value="ECO:0007669"/>
    <property type="project" value="UniProtKB-UniRule"/>
</dbReference>
<feature type="binding site" evidence="1">
    <location>
        <position position="65"/>
    </location>
    <ligand>
        <name>ATP</name>
        <dbReference type="ChEBI" id="CHEBI:30616"/>
    </ligand>
</feature>
<sequence length="609" mass="68612">MSYCLNPNCHNPYNPTTNKFCQHCGSKLLLKDRYRALKQIGEGGFGKTFLAVDEDIPSKPDCVIKQFLPQAQGTTNVEKATKLFEQEAIQLDTLGKHDQIPKLLAHFEQDGRLYLLQEFVDGQNLAEELTEKGVFNEQQIRQLLQSLLPVLHFIYKHKVIHRDIKPENIIRRRKDSQLVLVDFGAAKFANEKPLNQTGTIIGTPGYAAPEQGFGKANFSSDLYSLGVTCLHLLTNIEPFQLLDASNDEWVWRDYLNHPVSFELGQILDKLVQEAVKERYQSAAEVLQDLNPAGAAKPKRQGLKLVEIGDKYGYIDNNGQLIIGLHFEKGRHFSEGLAGVKLGNKWGYIDKNGRWIIPPQFSQVGDLCEGLAPFKITQWLGMRQKWGYLNNQGQVVIPPQFNEALNFAEGLAVVRLGSCWGFINLKGELVIQPQFDKAYSFSQGLARVSIGLKWGYINQSGQMVIPPRDNGRDFSEDLAAVEINHKWGYINQKGILTIQPSFNAALDFSEGLAPVLQEIKLLKLLNIGERWGYVNKSGGMLIEPQFEWALGFSEGLAAVKKNEKWGYINKVGLMIIPPRFDLAGYFRDGMAEVVMNGACRYIDKRGNFIY</sequence>
<dbReference type="Proteomes" id="UP000767446">
    <property type="component" value="Unassembled WGS sequence"/>
</dbReference>
<dbReference type="PANTHER" id="PTHR37841">
    <property type="entry name" value="GLR2918 PROTEIN"/>
    <property type="match status" value="1"/>
</dbReference>
<dbReference type="SUPFAM" id="SSF56112">
    <property type="entry name" value="Protein kinase-like (PK-like)"/>
    <property type="match status" value="1"/>
</dbReference>
<reference evidence="3" key="1">
    <citation type="submission" date="2021-02" db="EMBL/GenBank/DDBJ databases">
        <title>Metagenome analyses of Stigonema ocellatum DSM 106950, Chlorogloea purpurea SAG 13.99 and Gomphosphaeria aponina DSM 107014.</title>
        <authorList>
            <person name="Marter P."/>
            <person name="Huang S."/>
        </authorList>
    </citation>
    <scope>NUCLEOTIDE SEQUENCE</scope>
    <source>
        <strain evidence="3">JP213</strain>
    </source>
</reference>
<feature type="domain" description="Protein kinase" evidence="2">
    <location>
        <begin position="34"/>
        <end position="290"/>
    </location>
</feature>
<dbReference type="PROSITE" id="PS00107">
    <property type="entry name" value="PROTEIN_KINASE_ATP"/>
    <property type="match status" value="1"/>
</dbReference>
<proteinExistence type="predicted"/>
<dbReference type="SMART" id="SM00220">
    <property type="entry name" value="S_TKc"/>
    <property type="match status" value="1"/>
</dbReference>
<keyword evidence="1" id="KW-0067">ATP-binding</keyword>
<evidence type="ECO:0000313" key="4">
    <source>
        <dbReference type="Proteomes" id="UP000767446"/>
    </source>
</evidence>
<organism evidence="3 4">
    <name type="scientific">Gomphosphaeria aponina SAG 52.96 = DSM 107014</name>
    <dbReference type="NCBI Taxonomy" id="1521640"/>
    <lineage>
        <taxon>Bacteria</taxon>
        <taxon>Bacillati</taxon>
        <taxon>Cyanobacteriota</taxon>
        <taxon>Cyanophyceae</taxon>
        <taxon>Oscillatoriophycideae</taxon>
        <taxon>Chroococcales</taxon>
        <taxon>Gomphosphaeriaceae</taxon>
        <taxon>Gomphosphaeria</taxon>
    </lineage>
</organism>
<dbReference type="AlphaFoldDB" id="A0A941GS34"/>
<dbReference type="EMBL" id="JADQBC010000127">
    <property type="protein sequence ID" value="MBR8829344.1"/>
    <property type="molecule type" value="Genomic_DNA"/>
</dbReference>
<dbReference type="PROSITE" id="PS50011">
    <property type="entry name" value="PROTEIN_KINASE_DOM"/>
    <property type="match status" value="1"/>
</dbReference>
<evidence type="ECO:0000256" key="1">
    <source>
        <dbReference type="PROSITE-ProRule" id="PRU10141"/>
    </source>
</evidence>
<dbReference type="Pfam" id="PF00069">
    <property type="entry name" value="Pkinase"/>
    <property type="match status" value="1"/>
</dbReference>
<dbReference type="InterPro" id="IPR011009">
    <property type="entry name" value="Kinase-like_dom_sf"/>
</dbReference>
<evidence type="ECO:0000259" key="2">
    <source>
        <dbReference type="PROSITE" id="PS50011"/>
    </source>
</evidence>
<dbReference type="Pfam" id="PF14903">
    <property type="entry name" value="WG_beta_rep"/>
    <property type="match status" value="5"/>
</dbReference>
<dbReference type="InterPro" id="IPR032774">
    <property type="entry name" value="WG_beta_rep"/>
</dbReference>
<dbReference type="PANTHER" id="PTHR37841:SF1">
    <property type="entry name" value="DUF3298 DOMAIN-CONTAINING PROTEIN"/>
    <property type="match status" value="1"/>
</dbReference>
<dbReference type="InterPro" id="IPR000719">
    <property type="entry name" value="Prot_kinase_dom"/>
</dbReference>
<dbReference type="NCBIfam" id="NF045510">
    <property type="entry name" value="4Cys_prefix_kin"/>
    <property type="match status" value="1"/>
</dbReference>
<dbReference type="GO" id="GO:0004672">
    <property type="term" value="F:protein kinase activity"/>
    <property type="evidence" value="ECO:0007669"/>
    <property type="project" value="InterPro"/>
</dbReference>
<accession>A0A941GS34</accession>
<keyword evidence="1" id="KW-0547">Nucleotide-binding</keyword>
<dbReference type="Gene3D" id="1.10.510.10">
    <property type="entry name" value="Transferase(Phosphotransferase) domain 1"/>
    <property type="match status" value="1"/>
</dbReference>
<gene>
    <name evidence="3" type="ORF">DSM107014_15840</name>
</gene>
<comment type="caution">
    <text evidence="3">The sequence shown here is derived from an EMBL/GenBank/DDBJ whole genome shotgun (WGS) entry which is preliminary data.</text>
</comment>
<dbReference type="CDD" id="cd14014">
    <property type="entry name" value="STKc_PknB_like"/>
    <property type="match status" value="1"/>
</dbReference>
<evidence type="ECO:0000313" key="3">
    <source>
        <dbReference type="EMBL" id="MBR8829344.1"/>
    </source>
</evidence>
<dbReference type="Gene3D" id="3.30.200.20">
    <property type="entry name" value="Phosphorylase Kinase, domain 1"/>
    <property type="match status" value="1"/>
</dbReference>
<dbReference type="SUPFAM" id="SSF69360">
    <property type="entry name" value="Cell wall binding repeat"/>
    <property type="match status" value="1"/>
</dbReference>